<protein>
    <submittedName>
        <fullName evidence="1">Uncharacterized protein</fullName>
    </submittedName>
</protein>
<dbReference type="EMBL" id="LAZR01000003">
    <property type="protein sequence ID" value="KKO11402.1"/>
    <property type="molecule type" value="Genomic_DNA"/>
</dbReference>
<proteinExistence type="predicted"/>
<dbReference type="AlphaFoldDB" id="A0A0F9YGP0"/>
<accession>A0A0F9YGP0</accession>
<name>A0A0F9YGP0_9ZZZZ</name>
<comment type="caution">
    <text evidence="1">The sequence shown here is derived from an EMBL/GenBank/DDBJ whole genome shotgun (WGS) entry which is preliminary data.</text>
</comment>
<gene>
    <name evidence="1" type="ORF">LCGC14_0018830</name>
</gene>
<reference evidence="1" key="1">
    <citation type="journal article" date="2015" name="Nature">
        <title>Complex archaea that bridge the gap between prokaryotes and eukaryotes.</title>
        <authorList>
            <person name="Spang A."/>
            <person name="Saw J.H."/>
            <person name="Jorgensen S.L."/>
            <person name="Zaremba-Niedzwiedzka K."/>
            <person name="Martijn J."/>
            <person name="Lind A.E."/>
            <person name="van Eijk R."/>
            <person name="Schleper C."/>
            <person name="Guy L."/>
            <person name="Ettema T.J."/>
        </authorList>
    </citation>
    <scope>NUCLEOTIDE SEQUENCE</scope>
</reference>
<sequence length="114" mass="12873">MLEPQTFAQIEAEGRKGAAWHSHESGLFSDRPHLWLQENFWDAETQTSTERFLIIDTATGDVTRHAQSNQAYTDEQFREILTEAGFENVRLLPSLIGVVDESQSTNLVVVGEKP</sequence>
<evidence type="ECO:0000313" key="1">
    <source>
        <dbReference type="EMBL" id="KKO11402.1"/>
    </source>
</evidence>
<organism evidence="1">
    <name type="scientific">marine sediment metagenome</name>
    <dbReference type="NCBI Taxonomy" id="412755"/>
    <lineage>
        <taxon>unclassified sequences</taxon>
        <taxon>metagenomes</taxon>
        <taxon>ecological metagenomes</taxon>
    </lineage>
</organism>